<keyword evidence="5" id="KW-0325">Glycoprotein</keyword>
<dbReference type="PANTHER" id="PTHR47967">
    <property type="entry name" value="OS07G0603500 PROTEIN-RELATED"/>
    <property type="match status" value="1"/>
</dbReference>
<dbReference type="Pfam" id="PF14541">
    <property type="entry name" value="TAXi_C"/>
    <property type="match status" value="1"/>
</dbReference>
<dbReference type="InterPro" id="IPR021109">
    <property type="entry name" value="Peptidase_aspartic_dom_sf"/>
</dbReference>
<dbReference type="InterPro" id="IPR033121">
    <property type="entry name" value="PEPTIDASE_A1"/>
</dbReference>
<dbReference type="InterPro" id="IPR051708">
    <property type="entry name" value="Plant_Aspart_Prot_A1"/>
</dbReference>
<dbReference type="PROSITE" id="PS51767">
    <property type="entry name" value="PEPTIDASE_A1"/>
    <property type="match status" value="1"/>
</dbReference>
<evidence type="ECO:0000256" key="5">
    <source>
        <dbReference type="ARBA" id="ARBA00023180"/>
    </source>
</evidence>
<keyword evidence="9" id="KW-1185">Reference proteome</keyword>
<dbReference type="GO" id="GO:0004190">
    <property type="term" value="F:aspartic-type endopeptidase activity"/>
    <property type="evidence" value="ECO:0007669"/>
    <property type="project" value="UniProtKB-KW"/>
</dbReference>
<keyword evidence="3" id="KW-0064">Aspartyl protease</keyword>
<organism evidence="8 9">
    <name type="scientific">Saponaria officinalis</name>
    <name type="common">Common soapwort</name>
    <name type="synonym">Lychnis saponaria</name>
    <dbReference type="NCBI Taxonomy" id="3572"/>
    <lineage>
        <taxon>Eukaryota</taxon>
        <taxon>Viridiplantae</taxon>
        <taxon>Streptophyta</taxon>
        <taxon>Embryophyta</taxon>
        <taxon>Tracheophyta</taxon>
        <taxon>Spermatophyta</taxon>
        <taxon>Magnoliopsida</taxon>
        <taxon>eudicotyledons</taxon>
        <taxon>Gunneridae</taxon>
        <taxon>Pentapetalae</taxon>
        <taxon>Caryophyllales</taxon>
        <taxon>Caryophyllaceae</taxon>
        <taxon>Caryophylleae</taxon>
        <taxon>Saponaria</taxon>
    </lineage>
</organism>
<reference evidence="8" key="1">
    <citation type="submission" date="2024-03" db="EMBL/GenBank/DDBJ databases">
        <title>WGS assembly of Saponaria officinalis var. Norfolk2.</title>
        <authorList>
            <person name="Jenkins J."/>
            <person name="Shu S."/>
            <person name="Grimwood J."/>
            <person name="Barry K."/>
            <person name="Goodstein D."/>
            <person name="Schmutz J."/>
            <person name="Leebens-Mack J."/>
            <person name="Osbourn A."/>
        </authorList>
    </citation>
    <scope>NUCLEOTIDE SEQUENCE [LARGE SCALE GENOMIC DNA]</scope>
    <source>
        <strain evidence="8">JIC</strain>
    </source>
</reference>
<evidence type="ECO:0000313" key="8">
    <source>
        <dbReference type="EMBL" id="KAK9726227.1"/>
    </source>
</evidence>
<evidence type="ECO:0000256" key="1">
    <source>
        <dbReference type="ARBA" id="ARBA00007447"/>
    </source>
</evidence>
<protein>
    <recommendedName>
        <fullName evidence="7">Peptidase A1 domain-containing protein</fullName>
    </recommendedName>
</protein>
<proteinExistence type="inferred from homology"/>
<keyword evidence="4" id="KW-0378">Hydrolase</keyword>
<dbReference type="PANTHER" id="PTHR47967:SF128">
    <property type="entry name" value="ASPARTIC PROTEINASE CDR1-LIKE"/>
    <property type="match status" value="1"/>
</dbReference>
<keyword evidence="6" id="KW-0732">Signal</keyword>
<comment type="similarity">
    <text evidence="1">Belongs to the peptidase A1 family.</text>
</comment>
<dbReference type="InterPro" id="IPR032861">
    <property type="entry name" value="TAXi_N"/>
</dbReference>
<dbReference type="Gene3D" id="2.40.70.10">
    <property type="entry name" value="Acid Proteases"/>
    <property type="match status" value="2"/>
</dbReference>
<dbReference type="SUPFAM" id="SSF50630">
    <property type="entry name" value="Acid proteases"/>
    <property type="match status" value="1"/>
</dbReference>
<sequence length="455" mass="52343">MTQTLLIILHLIIMFIISSQTHGFTMKMIPIESKELQMFPNNLSSKERSLFLTNISLSRAYNSPITNISKLHPNSYKLPTIYSLPKGYYVTEFEFGNGRGSFQGKFLIDTASDNTWVQCQDCNPCFDLEGKYFRYKDSRTFERMGVHHRLCDPQEEIEGSCKFDYFYSRAHIRGFLGFENFYFRDAKTSELNRYEHIAFGCGIRNENFIFGELYKRRNTVAGVHGLAPGPLSFLSQLNQYTKGRFSYCLVPLGVPNTPSNMYFGDDAQISGDSSRTVQVISMEPNALKYHLFVNGISVDGNRLPIDPSVFELNKSDYSKGFLIDSGAPNSVLVRSAYDPLRRAITHYFKDHYDMDPIDHKTEQEIFCYRWNPSMQINYPTVTFHFVLKGHGEVDMVLGRENLFGMIPKENEFCLMIFPIDNSGLSLLGAFQQTNFNFLYDVNNWMLYFVPQVCAG</sequence>
<gene>
    <name evidence="8" type="ORF">RND81_05G199900</name>
</gene>
<keyword evidence="2" id="KW-0645">Protease</keyword>
<feature type="chain" id="PRO_5043990839" description="Peptidase A1 domain-containing protein" evidence="6">
    <location>
        <begin position="24"/>
        <end position="455"/>
    </location>
</feature>
<comment type="caution">
    <text evidence="8">The sequence shown here is derived from an EMBL/GenBank/DDBJ whole genome shotgun (WGS) entry which is preliminary data.</text>
</comment>
<evidence type="ECO:0000256" key="2">
    <source>
        <dbReference type="ARBA" id="ARBA00022670"/>
    </source>
</evidence>
<dbReference type="EMBL" id="JBDFQZ010000005">
    <property type="protein sequence ID" value="KAK9726227.1"/>
    <property type="molecule type" value="Genomic_DNA"/>
</dbReference>
<accession>A0AAW1KUZ9</accession>
<feature type="domain" description="Peptidase A1" evidence="7">
    <location>
        <begin position="89"/>
        <end position="449"/>
    </location>
</feature>
<dbReference type="InterPro" id="IPR032799">
    <property type="entry name" value="TAXi_C"/>
</dbReference>
<name>A0AAW1KUZ9_SAPOF</name>
<evidence type="ECO:0000313" key="9">
    <source>
        <dbReference type="Proteomes" id="UP001443914"/>
    </source>
</evidence>
<evidence type="ECO:0000256" key="3">
    <source>
        <dbReference type="ARBA" id="ARBA00022750"/>
    </source>
</evidence>
<dbReference type="CDD" id="cd05476">
    <property type="entry name" value="pepsin_A_like_plant"/>
    <property type="match status" value="1"/>
</dbReference>
<dbReference type="Proteomes" id="UP001443914">
    <property type="component" value="Unassembled WGS sequence"/>
</dbReference>
<evidence type="ECO:0000256" key="6">
    <source>
        <dbReference type="SAM" id="SignalP"/>
    </source>
</evidence>
<feature type="signal peptide" evidence="6">
    <location>
        <begin position="1"/>
        <end position="23"/>
    </location>
</feature>
<dbReference type="GO" id="GO:0006508">
    <property type="term" value="P:proteolysis"/>
    <property type="evidence" value="ECO:0007669"/>
    <property type="project" value="UniProtKB-KW"/>
</dbReference>
<dbReference type="Pfam" id="PF14543">
    <property type="entry name" value="TAXi_N"/>
    <property type="match status" value="1"/>
</dbReference>
<dbReference type="InterPro" id="IPR034161">
    <property type="entry name" value="Pepsin-like_plant"/>
</dbReference>
<dbReference type="AlphaFoldDB" id="A0AAW1KUZ9"/>
<evidence type="ECO:0000256" key="4">
    <source>
        <dbReference type="ARBA" id="ARBA00022801"/>
    </source>
</evidence>
<evidence type="ECO:0000259" key="7">
    <source>
        <dbReference type="PROSITE" id="PS51767"/>
    </source>
</evidence>
<dbReference type="GO" id="GO:0005576">
    <property type="term" value="C:extracellular region"/>
    <property type="evidence" value="ECO:0007669"/>
    <property type="project" value="TreeGrafter"/>
</dbReference>